<proteinExistence type="predicted"/>
<gene>
    <name evidence="3" type="ORF">SYNPS1DRAFT_26877</name>
</gene>
<dbReference type="GO" id="GO:0005634">
    <property type="term" value="C:nucleus"/>
    <property type="evidence" value="ECO:0007669"/>
    <property type="project" value="TreeGrafter"/>
</dbReference>
<feature type="chain" id="PRO_5020612730" evidence="1">
    <location>
        <begin position="19"/>
        <end position="382"/>
    </location>
</feature>
<dbReference type="PROSITE" id="PS50011">
    <property type="entry name" value="PROTEIN_KINASE_DOM"/>
    <property type="match status" value="1"/>
</dbReference>
<reference evidence="4" key="1">
    <citation type="journal article" date="2018" name="Nat. Microbiol.">
        <title>Leveraging single-cell genomics to expand the fungal tree of life.</title>
        <authorList>
            <person name="Ahrendt S.R."/>
            <person name="Quandt C.A."/>
            <person name="Ciobanu D."/>
            <person name="Clum A."/>
            <person name="Salamov A."/>
            <person name="Andreopoulos B."/>
            <person name="Cheng J.F."/>
            <person name="Woyke T."/>
            <person name="Pelin A."/>
            <person name="Henrissat B."/>
            <person name="Reynolds N.K."/>
            <person name="Benny G.L."/>
            <person name="Smith M.E."/>
            <person name="James T.Y."/>
            <person name="Grigoriev I.V."/>
        </authorList>
    </citation>
    <scope>NUCLEOTIDE SEQUENCE [LARGE SCALE GENOMIC DNA]</scope>
    <source>
        <strain evidence="4">Benny S71-1</strain>
    </source>
</reference>
<dbReference type="Proteomes" id="UP000278143">
    <property type="component" value="Unassembled WGS sequence"/>
</dbReference>
<feature type="domain" description="Protein kinase" evidence="2">
    <location>
        <begin position="45"/>
        <end position="368"/>
    </location>
</feature>
<evidence type="ECO:0000256" key="1">
    <source>
        <dbReference type="SAM" id="SignalP"/>
    </source>
</evidence>
<dbReference type="Gene3D" id="1.10.510.10">
    <property type="entry name" value="Transferase(Phosphotransferase) domain 1"/>
    <property type="match status" value="1"/>
</dbReference>
<dbReference type="EMBL" id="KZ989201">
    <property type="protein sequence ID" value="RKP27467.1"/>
    <property type="molecule type" value="Genomic_DNA"/>
</dbReference>
<dbReference type="InterPro" id="IPR000719">
    <property type="entry name" value="Prot_kinase_dom"/>
</dbReference>
<sequence length="382" mass="42810">MRITASIIVFATICICNAVTVVEGASSIRSFGSTSSSNESSPEMFLDVQLPQKNAFRQEGLDIEELARWKDDRKITAFGSYKKPVPGNYREQAFIQCALDIDKNQNELEVLLALRSKLNGDSQQATNPRRHVVRLLHNFTHMYNNVRYICLVLSDGGPTLLAEYAPNYIAPKIRKLTAMLKQVVSSVASLHRNGLVHLNISPSNILVDYEADQRAPIATIRSFAYARWLDVDAYEGKLPSIMVGGDFLAKPPEYFSAGIVDGKAYDAWSIGATFYKACYGWYPFENEYMKLLKTGQTSRYPGMIARLTPDSIQQLLYPRTRLSTVSHKVIPSEFTAILEQLLHPDPEKRRTPEEIVANLNKAQAKPSIRARFIPSLSSSSSH</sequence>
<dbReference type="Pfam" id="PF00069">
    <property type="entry name" value="Pkinase"/>
    <property type="match status" value="1"/>
</dbReference>
<dbReference type="OrthoDB" id="5987198at2759"/>
<dbReference type="GO" id="GO:0044773">
    <property type="term" value="P:mitotic DNA damage checkpoint signaling"/>
    <property type="evidence" value="ECO:0007669"/>
    <property type="project" value="TreeGrafter"/>
</dbReference>
<evidence type="ECO:0000313" key="3">
    <source>
        <dbReference type="EMBL" id="RKP27467.1"/>
    </source>
</evidence>
<dbReference type="SMART" id="SM00220">
    <property type="entry name" value="S_TKc"/>
    <property type="match status" value="1"/>
</dbReference>
<organism evidence="3 4">
    <name type="scientific">Syncephalis pseudoplumigaleata</name>
    <dbReference type="NCBI Taxonomy" id="1712513"/>
    <lineage>
        <taxon>Eukaryota</taxon>
        <taxon>Fungi</taxon>
        <taxon>Fungi incertae sedis</taxon>
        <taxon>Zoopagomycota</taxon>
        <taxon>Zoopagomycotina</taxon>
        <taxon>Zoopagomycetes</taxon>
        <taxon>Zoopagales</taxon>
        <taxon>Piptocephalidaceae</taxon>
        <taxon>Syncephalis</taxon>
    </lineage>
</organism>
<accession>A0A4P9Z4F8</accession>
<feature type="signal peptide" evidence="1">
    <location>
        <begin position="1"/>
        <end position="18"/>
    </location>
</feature>
<evidence type="ECO:0000259" key="2">
    <source>
        <dbReference type="PROSITE" id="PS50011"/>
    </source>
</evidence>
<dbReference type="PANTHER" id="PTHR44167">
    <property type="entry name" value="OVARIAN-SPECIFIC SERINE/THREONINE-PROTEIN KINASE LOK-RELATED"/>
    <property type="match status" value="1"/>
</dbReference>
<protein>
    <submittedName>
        <fullName evidence="3">Kinase-like domain-containing protein</fullName>
    </submittedName>
</protein>
<dbReference type="SUPFAM" id="SSF56112">
    <property type="entry name" value="Protein kinase-like (PK-like)"/>
    <property type="match status" value="1"/>
</dbReference>
<dbReference type="PANTHER" id="PTHR44167:SF24">
    <property type="entry name" value="SERINE_THREONINE-PROTEIN KINASE CHK2"/>
    <property type="match status" value="1"/>
</dbReference>
<dbReference type="AlphaFoldDB" id="A0A4P9Z4F8"/>
<dbReference type="InterPro" id="IPR011009">
    <property type="entry name" value="Kinase-like_dom_sf"/>
</dbReference>
<dbReference type="GO" id="GO:0004674">
    <property type="term" value="F:protein serine/threonine kinase activity"/>
    <property type="evidence" value="ECO:0007669"/>
    <property type="project" value="TreeGrafter"/>
</dbReference>
<keyword evidence="3" id="KW-0808">Transferase</keyword>
<dbReference type="GO" id="GO:0005524">
    <property type="term" value="F:ATP binding"/>
    <property type="evidence" value="ECO:0007669"/>
    <property type="project" value="InterPro"/>
</dbReference>
<evidence type="ECO:0000313" key="4">
    <source>
        <dbReference type="Proteomes" id="UP000278143"/>
    </source>
</evidence>
<keyword evidence="4" id="KW-1185">Reference proteome</keyword>
<keyword evidence="3" id="KW-0418">Kinase</keyword>
<name>A0A4P9Z4F8_9FUNG</name>
<keyword evidence="1" id="KW-0732">Signal</keyword>